<evidence type="ECO:0000256" key="1">
    <source>
        <dbReference type="SAM" id="Coils"/>
    </source>
</evidence>
<feature type="compositionally biased region" description="Polar residues" evidence="2">
    <location>
        <begin position="557"/>
        <end position="566"/>
    </location>
</feature>
<dbReference type="EMBL" id="JAPXFL010000003">
    <property type="protein sequence ID" value="KAK9509412.1"/>
    <property type="molecule type" value="Genomic_DNA"/>
</dbReference>
<keyword evidence="1" id="KW-0175">Coiled coil</keyword>
<dbReference type="AlphaFoldDB" id="A0AAW1DKG9"/>
<proteinExistence type="predicted"/>
<reference evidence="3 4" key="1">
    <citation type="submission" date="2022-12" db="EMBL/GenBank/DDBJ databases">
        <title>Chromosome-level genome assembly of true bugs.</title>
        <authorList>
            <person name="Ma L."/>
            <person name="Li H."/>
        </authorList>
    </citation>
    <scope>NUCLEOTIDE SEQUENCE [LARGE SCALE GENOMIC DNA]</scope>
    <source>
        <strain evidence="3">Lab_2022b</strain>
    </source>
</reference>
<evidence type="ECO:0000256" key="2">
    <source>
        <dbReference type="SAM" id="MobiDB-lite"/>
    </source>
</evidence>
<comment type="caution">
    <text evidence="3">The sequence shown here is derived from an EMBL/GenBank/DDBJ whole genome shotgun (WGS) entry which is preliminary data.</text>
</comment>
<organism evidence="3 4">
    <name type="scientific">Rhynocoris fuscipes</name>
    <dbReference type="NCBI Taxonomy" id="488301"/>
    <lineage>
        <taxon>Eukaryota</taxon>
        <taxon>Metazoa</taxon>
        <taxon>Ecdysozoa</taxon>
        <taxon>Arthropoda</taxon>
        <taxon>Hexapoda</taxon>
        <taxon>Insecta</taxon>
        <taxon>Pterygota</taxon>
        <taxon>Neoptera</taxon>
        <taxon>Paraneoptera</taxon>
        <taxon>Hemiptera</taxon>
        <taxon>Heteroptera</taxon>
        <taxon>Panheteroptera</taxon>
        <taxon>Cimicomorpha</taxon>
        <taxon>Reduviidae</taxon>
        <taxon>Harpactorinae</taxon>
        <taxon>Harpactorini</taxon>
        <taxon>Rhynocoris</taxon>
    </lineage>
</organism>
<evidence type="ECO:0000313" key="4">
    <source>
        <dbReference type="Proteomes" id="UP001461498"/>
    </source>
</evidence>
<accession>A0AAW1DKG9</accession>
<sequence length="579" mass="66553">MTFEKKKLVSLSNEIENLNYDIEKCEENLSGTKNYCTPSCCCHCFTKYWTMSRHKNYVCMTRKKSDNNTITKLDIIPRCNNLKETCVTERAIVDIVVKKSPFKHDLVKNRRSYKDTKKVDAATDPILFSSKDKNKCSDRPWKVILKDNVNETNSEYWYRGCYIDSDETSCETTSSSDVNQPALSHHCITKRNVSVQCDNFKISPIETIKIILKQLKLRLKDNTFMRDKVDELEHELNKVFDFNINSISVDEEENNSTSKYPNFLTSKKTSPSVSEIDNVSLLKLEESYRELENTCLKLKKERDTSLQILAEKTAELMESKKRETDIKRKFIETDSKIKEFSIKLENYAFSIKNLSDHISKVENENKELKKLEQQMTNIKAILSTVINENKTLLTELQQVTLECNKLRLVRAVNEQKKLPENMCSSSTELLIPEIVKEVETTESKVKEEFSKNSVSANSSKSSPSLVLPPPFLYRSNSISSLKTTSSSSSEVDQFEEKDEIISDIVNQQSLHSIQQTRLTNLNKLKEEVNNIFAEIKQISDDIPSRPVIELNAEDFSSDLSEFNGTGSVKDVHQSDIDKK</sequence>
<dbReference type="Proteomes" id="UP001461498">
    <property type="component" value="Unassembled WGS sequence"/>
</dbReference>
<keyword evidence="4" id="KW-1185">Reference proteome</keyword>
<evidence type="ECO:0000313" key="3">
    <source>
        <dbReference type="EMBL" id="KAK9509412.1"/>
    </source>
</evidence>
<protein>
    <submittedName>
        <fullName evidence="3">Uncharacterized protein</fullName>
    </submittedName>
</protein>
<gene>
    <name evidence="3" type="ORF">O3M35_006739</name>
</gene>
<feature type="compositionally biased region" description="Basic and acidic residues" evidence="2">
    <location>
        <begin position="569"/>
        <end position="579"/>
    </location>
</feature>
<feature type="coiled-coil region" evidence="1">
    <location>
        <begin position="351"/>
        <end position="388"/>
    </location>
</feature>
<feature type="region of interest" description="Disordered" evidence="2">
    <location>
        <begin position="557"/>
        <end position="579"/>
    </location>
</feature>
<name>A0AAW1DKG9_9HEMI</name>